<dbReference type="GO" id="GO:0045944">
    <property type="term" value="P:positive regulation of transcription by RNA polymerase II"/>
    <property type="evidence" value="ECO:0007669"/>
    <property type="project" value="Ensembl"/>
</dbReference>
<protein>
    <submittedName>
        <fullName evidence="2">Ecdysoneless cell cycle regulator</fullName>
    </submittedName>
</protein>
<organism evidence="2 3">
    <name type="scientific">Macaca nemestrina</name>
    <name type="common">Pig-tailed macaque</name>
    <dbReference type="NCBI Taxonomy" id="9545"/>
    <lineage>
        <taxon>Eukaryota</taxon>
        <taxon>Metazoa</taxon>
        <taxon>Chordata</taxon>
        <taxon>Craniata</taxon>
        <taxon>Vertebrata</taxon>
        <taxon>Euteleostomi</taxon>
        <taxon>Mammalia</taxon>
        <taxon>Eutheria</taxon>
        <taxon>Euarchontoglires</taxon>
        <taxon>Primates</taxon>
        <taxon>Haplorrhini</taxon>
        <taxon>Catarrhini</taxon>
        <taxon>Cercopithecidae</taxon>
        <taxon>Cercopithecinae</taxon>
        <taxon>Macaca</taxon>
    </lineage>
</organism>
<dbReference type="GO" id="GO:0035035">
    <property type="term" value="F:histone acetyltransferase binding"/>
    <property type="evidence" value="ECO:0007669"/>
    <property type="project" value="Ensembl"/>
</dbReference>
<reference evidence="2" key="1">
    <citation type="submission" date="2025-08" db="UniProtKB">
        <authorList>
            <consortium name="Ensembl"/>
        </authorList>
    </citation>
    <scope>IDENTIFICATION</scope>
</reference>
<evidence type="ECO:0000313" key="3">
    <source>
        <dbReference type="Proteomes" id="UP000233120"/>
    </source>
</evidence>
<sequence length="646" mass="72876">MEETMKLATMEDTVEYCLFLIPDESRDSDKHEEVLQKYIERIMTRFAPMLVPYIWQNQPFNLKYKPGKGSVPAHMFGVTKFGDNIEDEWFIVYVIKQITKEFPELVARIEDNDGEFLLIEAADFLPKWLDPDNSTNRVFFHHGELCIIPAPRKPGAESWLPTTPPTIPQALNIIAAHPEKILASESIRAAVSRRIRGYPEKIQVSLHRAHCFLPAGIVAVLKQRPRLVSAAVQAFYLRDPIDLRACRVFKTFLPETRIMTSVTFTKCLYAQLVQQRFVPDRRSGYRLPPPSDPQYRAHELGMKLAHGFEILCSKCSPHFSDCKKSPVTASPLWASFLASLKKNDYFKVGLGKYLFVISFCRQAEQFSCLSLPSSWDYSSLAMSPGEEILTLLQTIPFDIEDLKKEAANLPPEDDDQWLDLSPDQLDQLLQEAAGKKESESISKEEKEQNYDLTQVSESMKAFISKVSTHKGAELPREPSEAPITFDADSFLNYFDKILGPRPHESDSDDLDEEEFECLDSDDDLDSETHEPGEEASLKGTLDNLKSYMAQMDQELAHTCIGKSFTTRKQVEPVSQTTDNNSDQEDSDTGESVMAPVDVDLNLVSNILESYSSQAGLAGPASNLLQSMGVQLPDNTDHRPTSKPTKN</sequence>
<name>A0A2K6E2U4_MACNE</name>
<reference evidence="2" key="2">
    <citation type="submission" date="2025-09" db="UniProtKB">
        <authorList>
            <consortium name="Ensembl"/>
        </authorList>
    </citation>
    <scope>IDENTIFICATION</scope>
</reference>
<dbReference type="PANTHER" id="PTHR13060:SF0">
    <property type="entry name" value="PROTEIN ECDYSONELESS HOMOLOG"/>
    <property type="match status" value="1"/>
</dbReference>
<dbReference type="Bgee" id="ENSMNEG00000043956">
    <property type="expression patterns" value="Expressed in skeletal muscle tissue and 12 other cell types or tissues"/>
</dbReference>
<dbReference type="Pfam" id="PF07093">
    <property type="entry name" value="SGT1"/>
    <property type="match status" value="1"/>
</dbReference>
<dbReference type="PANTHER" id="PTHR13060">
    <property type="entry name" value="SGT1 PROTEIN HSGT1 SUPPRESSOR OF GCR2"/>
    <property type="match status" value="1"/>
</dbReference>
<dbReference type="Proteomes" id="UP000233120">
    <property type="component" value="Unassembled WGS sequence"/>
</dbReference>
<feature type="compositionally biased region" description="Basic and acidic residues" evidence="1">
    <location>
        <begin position="433"/>
        <end position="449"/>
    </location>
</feature>
<dbReference type="GO" id="GO:2000045">
    <property type="term" value="P:regulation of G1/S transition of mitotic cell cycle"/>
    <property type="evidence" value="ECO:0007669"/>
    <property type="project" value="Ensembl"/>
</dbReference>
<dbReference type="Ensembl" id="ENSMNET00000066984.1">
    <property type="protein sequence ID" value="ENSMNEP00000042481.1"/>
    <property type="gene ID" value="ENSMNEG00000043956.1"/>
</dbReference>
<dbReference type="AlphaFoldDB" id="A0A2K6E2U4"/>
<accession>A0A2K6E2U4</accession>
<feature type="region of interest" description="Disordered" evidence="1">
    <location>
        <begin position="568"/>
        <end position="594"/>
    </location>
</feature>
<keyword evidence="3" id="KW-1185">Reference proteome</keyword>
<dbReference type="GO" id="GO:0048144">
    <property type="term" value="P:fibroblast proliferation"/>
    <property type="evidence" value="ECO:0007669"/>
    <property type="project" value="Ensembl"/>
</dbReference>
<evidence type="ECO:0000256" key="1">
    <source>
        <dbReference type="SAM" id="MobiDB-lite"/>
    </source>
</evidence>
<feature type="compositionally biased region" description="Polar residues" evidence="1">
    <location>
        <begin position="568"/>
        <end position="580"/>
    </location>
</feature>
<feature type="region of interest" description="Disordered" evidence="1">
    <location>
        <begin position="431"/>
        <end position="450"/>
    </location>
</feature>
<dbReference type="STRING" id="9545.ENSMNEP00000042481"/>
<feature type="region of interest" description="Disordered" evidence="1">
    <location>
        <begin position="625"/>
        <end position="646"/>
    </location>
</feature>
<gene>
    <name evidence="2" type="primary">ECD</name>
</gene>
<evidence type="ECO:0000313" key="2">
    <source>
        <dbReference type="Ensembl" id="ENSMNEP00000042481.1"/>
    </source>
</evidence>
<dbReference type="GO" id="GO:0005654">
    <property type="term" value="C:nucleoplasm"/>
    <property type="evidence" value="ECO:0007669"/>
    <property type="project" value="Ensembl"/>
</dbReference>
<dbReference type="GeneTree" id="ENSGT00390000015361"/>
<dbReference type="GO" id="GO:0005829">
    <property type="term" value="C:cytosol"/>
    <property type="evidence" value="ECO:0007669"/>
    <property type="project" value="Ensembl"/>
</dbReference>
<proteinExistence type="predicted"/>
<dbReference type="InterPro" id="IPR010770">
    <property type="entry name" value="Ecd"/>
</dbReference>